<accession>A0ABQ9YX37</accession>
<evidence type="ECO:0000313" key="2">
    <source>
        <dbReference type="Proteomes" id="UP001234178"/>
    </source>
</evidence>
<organism evidence="1 2">
    <name type="scientific">Daphnia magna</name>
    <dbReference type="NCBI Taxonomy" id="35525"/>
    <lineage>
        <taxon>Eukaryota</taxon>
        <taxon>Metazoa</taxon>
        <taxon>Ecdysozoa</taxon>
        <taxon>Arthropoda</taxon>
        <taxon>Crustacea</taxon>
        <taxon>Branchiopoda</taxon>
        <taxon>Diplostraca</taxon>
        <taxon>Cladocera</taxon>
        <taxon>Anomopoda</taxon>
        <taxon>Daphniidae</taxon>
        <taxon>Daphnia</taxon>
    </lineage>
</organism>
<dbReference type="EMBL" id="JAOYFB010000001">
    <property type="protein sequence ID" value="KAK4005191.1"/>
    <property type="molecule type" value="Genomic_DNA"/>
</dbReference>
<evidence type="ECO:0000313" key="1">
    <source>
        <dbReference type="EMBL" id="KAK4005191.1"/>
    </source>
</evidence>
<proteinExistence type="predicted"/>
<protein>
    <submittedName>
        <fullName evidence="1">Uncharacterized protein</fullName>
    </submittedName>
</protein>
<comment type="caution">
    <text evidence="1">The sequence shown here is derived from an EMBL/GenBank/DDBJ whole genome shotgun (WGS) entry which is preliminary data.</text>
</comment>
<keyword evidence="2" id="KW-1185">Reference proteome</keyword>
<reference evidence="1 2" key="1">
    <citation type="journal article" date="2023" name="Nucleic Acids Res.">
        <title>The hologenome of Daphnia magna reveals possible DNA methylation and microbiome-mediated evolution of the host genome.</title>
        <authorList>
            <person name="Chaturvedi A."/>
            <person name="Li X."/>
            <person name="Dhandapani V."/>
            <person name="Marshall H."/>
            <person name="Kissane S."/>
            <person name="Cuenca-Cambronero M."/>
            <person name="Asole G."/>
            <person name="Calvet F."/>
            <person name="Ruiz-Romero M."/>
            <person name="Marangio P."/>
            <person name="Guigo R."/>
            <person name="Rago D."/>
            <person name="Mirbahai L."/>
            <person name="Eastwood N."/>
            <person name="Colbourne J.K."/>
            <person name="Zhou J."/>
            <person name="Mallon E."/>
            <person name="Orsini L."/>
        </authorList>
    </citation>
    <scope>NUCLEOTIDE SEQUENCE [LARGE SCALE GENOMIC DNA]</scope>
    <source>
        <strain evidence="1">LRV0_1</strain>
    </source>
</reference>
<name>A0ABQ9YX37_9CRUS</name>
<sequence length="123" mass="13849">MPSPHCAISFWYTNFYPRAANCSSSFPTKNRRSNTNHPVMRRYRIYHVTSSLTDTWQRGKILGLKKTCGGGVQSNVDRHTFSVGPGALLCPMGWSSCNALARRKAVRQCTIRDFSLFDAVMVT</sequence>
<dbReference type="Proteomes" id="UP001234178">
    <property type="component" value="Unassembled WGS sequence"/>
</dbReference>
<gene>
    <name evidence="1" type="ORF">OUZ56_006912</name>
</gene>